<evidence type="ECO:0000313" key="1">
    <source>
        <dbReference type="EMBL" id="KAI0041831.1"/>
    </source>
</evidence>
<dbReference type="EMBL" id="MU276099">
    <property type="protein sequence ID" value="KAI0041831.1"/>
    <property type="molecule type" value="Genomic_DNA"/>
</dbReference>
<keyword evidence="2" id="KW-1185">Reference proteome</keyword>
<accession>A0ACB8RCD2</accession>
<protein>
    <submittedName>
        <fullName evidence="1">Farnesyl-diphosphate farnesyltransferase</fullName>
    </submittedName>
</protein>
<reference evidence="1" key="2">
    <citation type="journal article" date="2022" name="New Phytol.">
        <title>Evolutionary transition to the ectomycorrhizal habit in the genomes of a hyperdiverse lineage of mushroom-forming fungi.</title>
        <authorList>
            <person name="Looney B."/>
            <person name="Miyauchi S."/>
            <person name="Morin E."/>
            <person name="Drula E."/>
            <person name="Courty P.E."/>
            <person name="Kohler A."/>
            <person name="Kuo A."/>
            <person name="LaButti K."/>
            <person name="Pangilinan J."/>
            <person name="Lipzen A."/>
            <person name="Riley R."/>
            <person name="Andreopoulos W."/>
            <person name="He G."/>
            <person name="Johnson J."/>
            <person name="Nolan M."/>
            <person name="Tritt A."/>
            <person name="Barry K.W."/>
            <person name="Grigoriev I.V."/>
            <person name="Nagy L.G."/>
            <person name="Hibbett D."/>
            <person name="Henrissat B."/>
            <person name="Matheny P.B."/>
            <person name="Labbe J."/>
            <person name="Martin F.M."/>
        </authorList>
    </citation>
    <scope>NUCLEOTIDE SEQUENCE</scope>
    <source>
        <strain evidence="1">FP105234-sp</strain>
    </source>
</reference>
<sequence>MGAATLLRLLITHPIEFKTLLQYWAYHQPSRDITAKTEHKTSGYDRETMRKCWELLDHSSRSFASVIKEVDGDLARVICLFYIVLRALDTVEDDMTIPEDVKQPILRSFHEKTVTPGWHFTGSGPDEKDRVVLVEYANVVEEVLRIDPEARDVIVDIARKMGTGMADFAHNAASKGVLSLDTIADYDLYCHYVAGLVGEGLSRLFAATGKEAASIATQLELANSTGLMLQKTNIIRDFREDSDERRFFWPREIWGRAEYGAGVPAKDVTQLLAPGEEKRAAWAQSGMIVDALRHATDALDYCRLLRNQSVFNFVAIPLTMAMATLDLCFMNPAMFQRNIKIRKATAAQLIMQSTNPREVACIFRDYARSIHRRADPADPNFLRISVACARIEQWAEHQYPSFVLLTARSSSLGGSGAAFSGTDARSRVAQLELDIENERADEKRRLELQERFGARIGGGVPTPARPKAVQTAPLEFFFFVALLVLTILGLSFGIVWFILAYFPE</sequence>
<comment type="caution">
    <text evidence="1">The sequence shown here is derived from an EMBL/GenBank/DDBJ whole genome shotgun (WGS) entry which is preliminary data.</text>
</comment>
<gene>
    <name evidence="1" type="ORF">FA95DRAFT_1500918</name>
</gene>
<organism evidence="1 2">
    <name type="scientific">Auriscalpium vulgare</name>
    <dbReference type="NCBI Taxonomy" id="40419"/>
    <lineage>
        <taxon>Eukaryota</taxon>
        <taxon>Fungi</taxon>
        <taxon>Dikarya</taxon>
        <taxon>Basidiomycota</taxon>
        <taxon>Agaricomycotina</taxon>
        <taxon>Agaricomycetes</taxon>
        <taxon>Russulales</taxon>
        <taxon>Auriscalpiaceae</taxon>
        <taxon>Auriscalpium</taxon>
    </lineage>
</organism>
<evidence type="ECO:0000313" key="2">
    <source>
        <dbReference type="Proteomes" id="UP000814033"/>
    </source>
</evidence>
<dbReference type="Proteomes" id="UP000814033">
    <property type="component" value="Unassembled WGS sequence"/>
</dbReference>
<name>A0ACB8RCD2_9AGAM</name>
<proteinExistence type="predicted"/>
<reference evidence="1" key="1">
    <citation type="submission" date="2021-02" db="EMBL/GenBank/DDBJ databases">
        <authorList>
            <consortium name="DOE Joint Genome Institute"/>
            <person name="Ahrendt S."/>
            <person name="Looney B.P."/>
            <person name="Miyauchi S."/>
            <person name="Morin E."/>
            <person name="Drula E."/>
            <person name="Courty P.E."/>
            <person name="Chicoki N."/>
            <person name="Fauchery L."/>
            <person name="Kohler A."/>
            <person name="Kuo A."/>
            <person name="Labutti K."/>
            <person name="Pangilinan J."/>
            <person name="Lipzen A."/>
            <person name="Riley R."/>
            <person name="Andreopoulos W."/>
            <person name="He G."/>
            <person name="Johnson J."/>
            <person name="Barry K.W."/>
            <person name="Grigoriev I.V."/>
            <person name="Nagy L."/>
            <person name="Hibbett D."/>
            <person name="Henrissat B."/>
            <person name="Matheny P.B."/>
            <person name="Labbe J."/>
            <person name="Martin F."/>
        </authorList>
    </citation>
    <scope>NUCLEOTIDE SEQUENCE</scope>
    <source>
        <strain evidence="1">FP105234-sp</strain>
    </source>
</reference>